<gene>
    <name evidence="2" type="ORF">ASIM_LOCUS18527</name>
</gene>
<sequence length="111" mass="12006">MTTWWPKLIGPTATVVPSSPSSLPADFARTSPAVAFLPSQTNSHPITLQTASPPSHNRSPQNNYGSVLADANIAQHIATMYGKYSPECMILHSFAHCMCLDKNHKKLISCA</sequence>
<dbReference type="AlphaFoldDB" id="A0A0M3KDS9"/>
<keyword evidence="3" id="KW-1185">Reference proteome</keyword>
<evidence type="ECO:0000313" key="3">
    <source>
        <dbReference type="Proteomes" id="UP000267096"/>
    </source>
</evidence>
<organism evidence="4">
    <name type="scientific">Anisakis simplex</name>
    <name type="common">Herring worm</name>
    <dbReference type="NCBI Taxonomy" id="6269"/>
    <lineage>
        <taxon>Eukaryota</taxon>
        <taxon>Metazoa</taxon>
        <taxon>Ecdysozoa</taxon>
        <taxon>Nematoda</taxon>
        <taxon>Chromadorea</taxon>
        <taxon>Rhabditida</taxon>
        <taxon>Spirurina</taxon>
        <taxon>Ascaridomorpha</taxon>
        <taxon>Ascaridoidea</taxon>
        <taxon>Anisakidae</taxon>
        <taxon>Anisakis</taxon>
        <taxon>Anisakis simplex complex</taxon>
    </lineage>
</organism>
<protein>
    <submittedName>
        <fullName evidence="4">Ovule protein</fullName>
    </submittedName>
</protein>
<dbReference type="Proteomes" id="UP000267096">
    <property type="component" value="Unassembled WGS sequence"/>
</dbReference>
<proteinExistence type="predicted"/>
<evidence type="ECO:0000313" key="4">
    <source>
        <dbReference type="WBParaSite" id="ASIM_0001913201-mRNA-1"/>
    </source>
</evidence>
<evidence type="ECO:0000256" key="1">
    <source>
        <dbReference type="SAM" id="MobiDB-lite"/>
    </source>
</evidence>
<evidence type="ECO:0000313" key="2">
    <source>
        <dbReference type="EMBL" id="VDK65166.1"/>
    </source>
</evidence>
<name>A0A0M3KDS9_ANISI</name>
<reference evidence="2 3" key="2">
    <citation type="submission" date="2018-11" db="EMBL/GenBank/DDBJ databases">
        <authorList>
            <consortium name="Pathogen Informatics"/>
        </authorList>
    </citation>
    <scope>NUCLEOTIDE SEQUENCE [LARGE SCALE GENOMIC DNA]</scope>
</reference>
<reference evidence="4" key="1">
    <citation type="submission" date="2017-02" db="UniProtKB">
        <authorList>
            <consortium name="WormBaseParasite"/>
        </authorList>
    </citation>
    <scope>IDENTIFICATION</scope>
</reference>
<feature type="region of interest" description="Disordered" evidence="1">
    <location>
        <begin position="44"/>
        <end position="64"/>
    </location>
</feature>
<dbReference type="WBParaSite" id="ASIM_0001913201-mRNA-1">
    <property type="protein sequence ID" value="ASIM_0001913201-mRNA-1"/>
    <property type="gene ID" value="ASIM_0001913201"/>
</dbReference>
<dbReference type="EMBL" id="UYRR01035644">
    <property type="protein sequence ID" value="VDK65166.1"/>
    <property type="molecule type" value="Genomic_DNA"/>
</dbReference>
<accession>A0A0M3KDS9</accession>